<dbReference type="Proteomes" id="UP000252893">
    <property type="component" value="Unassembled WGS sequence"/>
</dbReference>
<dbReference type="AlphaFoldDB" id="A0A366DHS1"/>
<keyword evidence="1" id="KW-0812">Transmembrane</keyword>
<keyword evidence="3" id="KW-1185">Reference proteome</keyword>
<organism evidence="2 3">
    <name type="scientific">Pseudochrobactrum asaccharolyticum</name>
    <dbReference type="NCBI Taxonomy" id="354351"/>
    <lineage>
        <taxon>Bacteria</taxon>
        <taxon>Pseudomonadati</taxon>
        <taxon>Pseudomonadota</taxon>
        <taxon>Alphaproteobacteria</taxon>
        <taxon>Hyphomicrobiales</taxon>
        <taxon>Brucellaceae</taxon>
        <taxon>Pseudochrobactrum</taxon>
    </lineage>
</organism>
<sequence length="81" mass="9189">MSNFRFYKNKLVHCFYLYFLSIFENNNPNKIVKAIAVVIPIIGVFGLDVIRAAPTPMPIIAPRTKPFADMQSFLFFLGGGF</sequence>
<dbReference type="EMBL" id="QNRH01000015">
    <property type="protein sequence ID" value="RBO89637.1"/>
    <property type="molecule type" value="Genomic_DNA"/>
</dbReference>
<protein>
    <submittedName>
        <fullName evidence="2">Uncharacterized protein</fullName>
    </submittedName>
</protein>
<evidence type="ECO:0000256" key="1">
    <source>
        <dbReference type="SAM" id="Phobius"/>
    </source>
</evidence>
<evidence type="ECO:0000313" key="3">
    <source>
        <dbReference type="Proteomes" id="UP000252893"/>
    </source>
</evidence>
<accession>A0A366DHS1</accession>
<gene>
    <name evidence="2" type="ORF">DFR47_1154</name>
</gene>
<reference evidence="2 3" key="1">
    <citation type="submission" date="2018-06" db="EMBL/GenBank/DDBJ databases">
        <title>Genomic Encyclopedia of Type Strains, Phase IV (KMG-IV): sequencing the most valuable type-strain genomes for metagenomic binning, comparative biology and taxonomic classification.</title>
        <authorList>
            <person name="Goeker M."/>
        </authorList>
    </citation>
    <scope>NUCLEOTIDE SEQUENCE [LARGE SCALE GENOMIC DNA]</scope>
    <source>
        <strain evidence="2 3">DSM 25619</strain>
    </source>
</reference>
<evidence type="ECO:0000313" key="2">
    <source>
        <dbReference type="EMBL" id="RBO89637.1"/>
    </source>
</evidence>
<keyword evidence="1" id="KW-0472">Membrane</keyword>
<keyword evidence="1" id="KW-1133">Transmembrane helix</keyword>
<proteinExistence type="predicted"/>
<feature type="transmembrane region" description="Helical" evidence="1">
    <location>
        <begin position="31"/>
        <end position="50"/>
    </location>
</feature>
<name>A0A366DHS1_9HYPH</name>
<comment type="caution">
    <text evidence="2">The sequence shown here is derived from an EMBL/GenBank/DDBJ whole genome shotgun (WGS) entry which is preliminary data.</text>
</comment>